<dbReference type="GO" id="GO:0006307">
    <property type="term" value="P:DNA alkylation repair"/>
    <property type="evidence" value="ECO:0007669"/>
    <property type="project" value="InterPro"/>
</dbReference>
<dbReference type="PANTHER" id="PTHR31212:SF4">
    <property type="entry name" value="ALPHA-KETOGLUTARATE-DEPENDENT DIOXYGENASE ALKB HOMOLOG 3"/>
    <property type="match status" value="1"/>
</dbReference>
<dbReference type="InterPro" id="IPR032854">
    <property type="entry name" value="ALKBH3"/>
</dbReference>
<dbReference type="SUPFAM" id="SSF51197">
    <property type="entry name" value="Clavaminate synthase-like"/>
    <property type="match status" value="1"/>
</dbReference>
<dbReference type="PANTHER" id="PTHR31212">
    <property type="entry name" value="ALPHA-KETOGLUTARATE-DEPENDENT DIOXYGENASE ALKB HOMOLOG 3"/>
    <property type="match status" value="1"/>
</dbReference>
<dbReference type="PROSITE" id="PS51471">
    <property type="entry name" value="FE2OG_OXY"/>
    <property type="match status" value="1"/>
</dbReference>
<organism evidence="2">
    <name type="scientific">Megaviridae environmental sample</name>
    <dbReference type="NCBI Taxonomy" id="1737588"/>
    <lineage>
        <taxon>Viruses</taxon>
        <taxon>Varidnaviria</taxon>
        <taxon>Bamfordvirae</taxon>
        <taxon>Nucleocytoviricota</taxon>
        <taxon>Megaviricetes</taxon>
        <taxon>Imitervirales</taxon>
        <taxon>Mimiviridae</taxon>
        <taxon>environmental samples</taxon>
    </lineage>
</organism>
<protein>
    <submittedName>
        <fullName evidence="2">2OG-Fe(II) oxygenase superfamily protein</fullName>
    </submittedName>
</protein>
<dbReference type="InterPro" id="IPR027450">
    <property type="entry name" value="AlkB-like"/>
</dbReference>
<dbReference type="InterPro" id="IPR037151">
    <property type="entry name" value="AlkB-like_sf"/>
</dbReference>
<dbReference type="Pfam" id="PF13532">
    <property type="entry name" value="2OG-FeII_Oxy_2"/>
    <property type="match status" value="1"/>
</dbReference>
<dbReference type="EMBL" id="MN448284">
    <property type="protein sequence ID" value="QFG74236.1"/>
    <property type="molecule type" value="Genomic_DNA"/>
</dbReference>
<evidence type="ECO:0000259" key="1">
    <source>
        <dbReference type="PROSITE" id="PS51471"/>
    </source>
</evidence>
<accession>A0A5J6VJ95</accession>
<name>A0A5J6VJ95_9VIRU</name>
<sequence length="194" mass="23220">MEVSDNYNNETANFVYHTDVFSKSYYNTILKYLEMKSYKGGKKKNEIKIDREQLWYEINKNYFCKIWKERYPRWESEEYDYFLLNLQNKISKKFDVEVNSCLINKYKDGNDIIAPHKDNNISFGEYPTIIIYSLGCTRNIVIKNDITSKKLKFVLESNSVFIMSGSSQKYYTHEIPKDTSVDSRYSMTFRKYLS</sequence>
<dbReference type="Gene3D" id="2.60.120.590">
    <property type="entry name" value="Alpha-ketoglutarate-dependent dioxygenase AlkB-like"/>
    <property type="match status" value="1"/>
</dbReference>
<dbReference type="GO" id="GO:0051213">
    <property type="term" value="F:dioxygenase activity"/>
    <property type="evidence" value="ECO:0007669"/>
    <property type="project" value="InterPro"/>
</dbReference>
<feature type="domain" description="Fe2OG dioxygenase" evidence="1">
    <location>
        <begin position="97"/>
        <end position="193"/>
    </location>
</feature>
<evidence type="ECO:0000313" key="2">
    <source>
        <dbReference type="EMBL" id="QFG74236.1"/>
    </source>
</evidence>
<reference evidence="2" key="1">
    <citation type="journal article" date="2019" name="Philos. Trans. R. Soc. Lond., B, Biol. Sci.">
        <title>Targeted metagenomic recovery of four divergent viruses reveals shared and distinctive characteristics of giant viruses of marine eukaryotes.</title>
        <authorList>
            <person name="Needham D.M."/>
            <person name="Poirier C."/>
            <person name="Hehenberger E."/>
            <person name="Jimenez V."/>
            <person name="Swalwell J.E."/>
            <person name="Santoro A.E."/>
            <person name="Worden A.Z."/>
        </authorList>
    </citation>
    <scope>NUCLEOTIDE SEQUENCE</scope>
    <source>
        <strain evidence="2">MPacV-611</strain>
    </source>
</reference>
<dbReference type="InterPro" id="IPR005123">
    <property type="entry name" value="Oxoglu/Fe-dep_dioxygenase_dom"/>
</dbReference>
<proteinExistence type="predicted"/>